<dbReference type="AlphaFoldDB" id="A0A266LSQ5"/>
<evidence type="ECO:0000313" key="2">
    <source>
        <dbReference type="Proteomes" id="UP000216113"/>
    </source>
</evidence>
<dbReference type="EMBL" id="NQKL01000016">
    <property type="protein sequence ID" value="OZY40325.1"/>
    <property type="molecule type" value="Genomic_DNA"/>
</dbReference>
<accession>A0A266LSQ5</accession>
<evidence type="ECO:0000313" key="1">
    <source>
        <dbReference type="EMBL" id="OZY40325.1"/>
    </source>
</evidence>
<name>A0A266LSQ5_PSEFR</name>
<comment type="caution">
    <text evidence="1">The sequence shown here is derived from an EMBL/GenBank/DDBJ whole genome shotgun (WGS) entry which is preliminary data.</text>
</comment>
<organism evidence="1 2">
    <name type="scientific">Pseudomonas fragi</name>
    <dbReference type="NCBI Taxonomy" id="296"/>
    <lineage>
        <taxon>Bacteria</taxon>
        <taxon>Pseudomonadati</taxon>
        <taxon>Pseudomonadota</taxon>
        <taxon>Gammaproteobacteria</taxon>
        <taxon>Pseudomonadales</taxon>
        <taxon>Pseudomonadaceae</taxon>
        <taxon>Pseudomonas</taxon>
    </lineage>
</organism>
<protein>
    <submittedName>
        <fullName evidence="1">Uncharacterized protein</fullName>
    </submittedName>
</protein>
<dbReference type="RefSeq" id="WP_095030390.1">
    <property type="nucleotide sequence ID" value="NZ_NQKL01000016.1"/>
</dbReference>
<proteinExistence type="predicted"/>
<reference evidence="1 2" key="1">
    <citation type="submission" date="2017-08" db="EMBL/GenBank/DDBJ databases">
        <title>Genomic and metabolic characterisation of spoilage-associated Pseudomonas species.</title>
        <authorList>
            <person name="Stanborough T."/>
            <person name="Fegan N."/>
            <person name="Powell S.M."/>
            <person name="Singh T."/>
            <person name="Tamplin M.L."/>
            <person name="Chandry P.S."/>
        </authorList>
    </citation>
    <scope>NUCLEOTIDE SEQUENCE [LARGE SCALE GENOMIC DNA]</scope>
    <source>
        <strain evidence="1 2">F1820</strain>
    </source>
</reference>
<dbReference type="Proteomes" id="UP000216113">
    <property type="component" value="Unassembled WGS sequence"/>
</dbReference>
<sequence length="77" mass="8661">MNMLLTLLGLNRPNRCFARLDPAGRCQAFKQCKQPPVGDSWVEIEEIRLNWLHQVLPANARIASPARRSAVQPLLGL</sequence>
<gene>
    <name evidence="1" type="ORF">CJF43_18325</name>
</gene>